<dbReference type="InterPro" id="IPR032830">
    <property type="entry name" value="XPB/Ssl2_N"/>
</dbReference>
<dbReference type="RefSeq" id="WP_212941030.1">
    <property type="nucleotide sequence ID" value="NZ_BORR01000014.1"/>
</dbReference>
<protein>
    <recommendedName>
        <fullName evidence="8">DNA 3'-5' helicase</fullName>
        <ecNumber evidence="8">5.6.2.4</ecNumber>
    </recommendedName>
</protein>
<reference evidence="12 13" key="1">
    <citation type="submission" date="2021-03" db="EMBL/GenBank/DDBJ databases">
        <title>Antimicrobial resistance genes in bacteria isolated from Japanese honey, and their potential for conferring macrolide and lincosamide resistance in the American foulbrood pathogen Paenibacillus larvae.</title>
        <authorList>
            <person name="Okamoto M."/>
            <person name="Kumagai M."/>
            <person name="Kanamori H."/>
            <person name="Takamatsu D."/>
        </authorList>
    </citation>
    <scope>NUCLEOTIDE SEQUENCE [LARGE SCALE GENOMIC DNA]</scope>
    <source>
        <strain evidence="12 13">J41TS12</strain>
    </source>
</reference>
<accession>A0A920CJA5</accession>
<dbReference type="PROSITE" id="PS51194">
    <property type="entry name" value="HELICASE_CTER"/>
    <property type="match status" value="1"/>
</dbReference>
<comment type="caution">
    <text evidence="12">The sequence shown here is derived from an EMBL/GenBank/DDBJ whole genome shotgun (WGS) entry which is preliminary data.</text>
</comment>
<keyword evidence="13" id="KW-1185">Reference proteome</keyword>
<dbReference type="InterPro" id="IPR006935">
    <property type="entry name" value="Helicase/UvrB_N"/>
</dbReference>
<dbReference type="CDD" id="cd18789">
    <property type="entry name" value="SF2_C_XPB"/>
    <property type="match status" value="1"/>
</dbReference>
<evidence type="ECO:0000256" key="8">
    <source>
        <dbReference type="ARBA" id="ARBA00034808"/>
    </source>
</evidence>
<evidence type="ECO:0000259" key="11">
    <source>
        <dbReference type="PROSITE" id="PS51194"/>
    </source>
</evidence>
<evidence type="ECO:0000313" key="13">
    <source>
        <dbReference type="Proteomes" id="UP000681162"/>
    </source>
</evidence>
<dbReference type="SUPFAM" id="SSF52540">
    <property type="entry name" value="P-loop containing nucleoside triphosphate hydrolases"/>
    <property type="match status" value="2"/>
</dbReference>
<evidence type="ECO:0000256" key="1">
    <source>
        <dbReference type="ARBA" id="ARBA00006637"/>
    </source>
</evidence>
<proteinExistence type="inferred from homology"/>
<dbReference type="Pfam" id="PF13625">
    <property type="entry name" value="Helicase_C_3"/>
    <property type="match status" value="1"/>
</dbReference>
<evidence type="ECO:0000313" key="12">
    <source>
        <dbReference type="EMBL" id="GIO38697.1"/>
    </source>
</evidence>
<keyword evidence="5" id="KW-0067">ATP-binding</keyword>
<name>A0A920CJA5_9BACL</name>
<evidence type="ECO:0000256" key="2">
    <source>
        <dbReference type="ARBA" id="ARBA00022741"/>
    </source>
</evidence>
<dbReference type="GO" id="GO:0043138">
    <property type="term" value="F:3'-5' DNA helicase activity"/>
    <property type="evidence" value="ECO:0007669"/>
    <property type="project" value="UniProtKB-EC"/>
</dbReference>
<evidence type="ECO:0000256" key="9">
    <source>
        <dbReference type="ARBA" id="ARBA00048988"/>
    </source>
</evidence>
<dbReference type="NCBIfam" id="NF045503">
    <property type="entry name" value="repair_heli_XPB"/>
    <property type="match status" value="1"/>
</dbReference>
<evidence type="ECO:0000259" key="10">
    <source>
        <dbReference type="PROSITE" id="PS51192"/>
    </source>
</evidence>
<dbReference type="GO" id="GO:0003677">
    <property type="term" value="F:DNA binding"/>
    <property type="evidence" value="ECO:0007669"/>
    <property type="project" value="InterPro"/>
</dbReference>
<dbReference type="Pfam" id="PF04851">
    <property type="entry name" value="ResIII"/>
    <property type="match status" value="1"/>
</dbReference>
<dbReference type="InterPro" id="IPR032438">
    <property type="entry name" value="ERCC3_RAD25_C"/>
</dbReference>
<evidence type="ECO:0000256" key="5">
    <source>
        <dbReference type="ARBA" id="ARBA00022840"/>
    </source>
</evidence>
<comment type="catalytic activity">
    <reaction evidence="9">
        <text>ATP + H2O = ADP + phosphate + H(+)</text>
        <dbReference type="Rhea" id="RHEA:13065"/>
        <dbReference type="ChEBI" id="CHEBI:15377"/>
        <dbReference type="ChEBI" id="CHEBI:15378"/>
        <dbReference type="ChEBI" id="CHEBI:30616"/>
        <dbReference type="ChEBI" id="CHEBI:43474"/>
        <dbReference type="ChEBI" id="CHEBI:456216"/>
        <dbReference type="EC" id="5.6.2.4"/>
    </reaction>
</comment>
<dbReference type="SMART" id="SM00487">
    <property type="entry name" value="DEXDc"/>
    <property type="match status" value="1"/>
</dbReference>
<evidence type="ECO:0000256" key="7">
    <source>
        <dbReference type="ARBA" id="ARBA00034617"/>
    </source>
</evidence>
<organism evidence="12 13">
    <name type="scientific">Paenibacillus antibioticophila</name>
    <dbReference type="NCBI Taxonomy" id="1274374"/>
    <lineage>
        <taxon>Bacteria</taxon>
        <taxon>Bacillati</taxon>
        <taxon>Bacillota</taxon>
        <taxon>Bacilli</taxon>
        <taxon>Bacillales</taxon>
        <taxon>Paenibacillaceae</taxon>
        <taxon>Paenibacillus</taxon>
    </lineage>
</organism>
<keyword evidence="3" id="KW-0378">Hydrolase</keyword>
<dbReference type="SMART" id="SM00490">
    <property type="entry name" value="HELICc"/>
    <property type="match status" value="1"/>
</dbReference>
<dbReference type="InterPro" id="IPR050615">
    <property type="entry name" value="ATP-dep_DNA_Helicase"/>
</dbReference>
<dbReference type="InterPro" id="IPR001650">
    <property type="entry name" value="Helicase_C-like"/>
</dbReference>
<dbReference type="PROSITE" id="PS51192">
    <property type="entry name" value="HELICASE_ATP_BIND_1"/>
    <property type="match status" value="1"/>
</dbReference>
<dbReference type="PANTHER" id="PTHR11274">
    <property type="entry name" value="RAD25/XP-B DNA REPAIR HELICASE"/>
    <property type="match status" value="1"/>
</dbReference>
<sequence length="580" mass="64580">MNQNGACIVQRDFTVLLETDHPGFESARDCLGRFAELIKSPAGFHTYRITPLSLWNAAAGGSRPEDILGMLRSMSRWELPLSLELEIGEQMSRYGLLRLDRAPDEHDRLLLSSSSARPGLLLKLLGDKKRAFQLRFKEDSPDSLTFPAKWRGAMKQELIRMGYPVLDQAGYHPGQALPLQLAFSSGAGGFMLRPYQQAAVEAFAGSEGEGGGGSGVIVLPCGAGKTIVGLAAMERLQCETLILTSNVTSVRQWIHEIGAKTTLPRESVGEYTGLNKQITPVTVSTYQILTHRDRAGNDFKHMRLFGERDWGLIIYDEVHLLPAPVFRATAEIQATRRLGLTATLVREDGCEQDVFSLIGPKRYELPWKALEEQGFIAEVDCSEVRIPLPDSLKDSYLKAASREKHRIAAENPRKLEVIRRLLARHEGSGILIIGQYLEQLRLIAEELGVPLIAGNTPQEERVQLFRQFRQGEIPVLVVSKVANFAVDLPDASVAIQISGSFGSRQEEAQRLGRILRPKADGRTAHFYTIVSEATSEQDFARKRQLFLIEQGYQYGIVLEQEETGHDRVSLSPFRRTSVHA</sequence>
<dbReference type="GO" id="GO:0005524">
    <property type="term" value="F:ATP binding"/>
    <property type="evidence" value="ECO:0007669"/>
    <property type="project" value="UniProtKB-KW"/>
</dbReference>
<dbReference type="Gene3D" id="3.40.50.300">
    <property type="entry name" value="P-loop containing nucleotide triphosphate hydrolases"/>
    <property type="match status" value="2"/>
</dbReference>
<gene>
    <name evidence="12" type="ORF">J41TS12_35580</name>
</gene>
<feature type="domain" description="Helicase C-terminal" evidence="11">
    <location>
        <begin position="417"/>
        <end position="564"/>
    </location>
</feature>
<dbReference type="Pfam" id="PF16203">
    <property type="entry name" value="ERCC3_RAD25_C"/>
    <property type="match status" value="1"/>
</dbReference>
<keyword evidence="2" id="KW-0547">Nucleotide-binding</keyword>
<dbReference type="EMBL" id="BORR01000014">
    <property type="protein sequence ID" value="GIO38697.1"/>
    <property type="molecule type" value="Genomic_DNA"/>
</dbReference>
<dbReference type="PANTHER" id="PTHR11274:SF0">
    <property type="entry name" value="GENERAL TRANSCRIPTION AND DNA REPAIR FACTOR IIH HELICASE SUBUNIT XPB"/>
    <property type="match status" value="1"/>
</dbReference>
<evidence type="ECO:0000256" key="6">
    <source>
        <dbReference type="ARBA" id="ARBA00023235"/>
    </source>
</evidence>
<dbReference type="PRINTS" id="PR00851">
    <property type="entry name" value="XRODRMPGMNTB"/>
</dbReference>
<dbReference type="InterPro" id="IPR014001">
    <property type="entry name" value="Helicase_ATP-bd"/>
</dbReference>
<comment type="similarity">
    <text evidence="1">Belongs to the helicase family. RAD25/XPB subfamily.</text>
</comment>
<dbReference type="EC" id="5.6.2.4" evidence="8"/>
<dbReference type="GO" id="GO:0016787">
    <property type="term" value="F:hydrolase activity"/>
    <property type="evidence" value="ECO:0007669"/>
    <property type="project" value="UniProtKB-KW"/>
</dbReference>
<evidence type="ECO:0000256" key="4">
    <source>
        <dbReference type="ARBA" id="ARBA00022806"/>
    </source>
</evidence>
<evidence type="ECO:0000256" key="3">
    <source>
        <dbReference type="ARBA" id="ARBA00022801"/>
    </source>
</evidence>
<dbReference type="AlphaFoldDB" id="A0A920CJA5"/>
<keyword evidence="6" id="KW-0413">Isomerase</keyword>
<dbReference type="InterPro" id="IPR027417">
    <property type="entry name" value="P-loop_NTPase"/>
</dbReference>
<comment type="catalytic activity">
    <reaction evidence="7">
        <text>Couples ATP hydrolysis with the unwinding of duplex DNA by translocating in the 3'-5' direction.</text>
        <dbReference type="EC" id="5.6.2.4"/>
    </reaction>
</comment>
<keyword evidence="4 12" id="KW-0347">Helicase</keyword>
<feature type="domain" description="Helicase ATP-binding" evidence="10">
    <location>
        <begin position="206"/>
        <end position="362"/>
    </location>
</feature>
<dbReference type="Proteomes" id="UP000681162">
    <property type="component" value="Unassembled WGS sequence"/>
</dbReference>